<organism evidence="5 6">
    <name type="scientific">Volvox africanus</name>
    <dbReference type="NCBI Taxonomy" id="51714"/>
    <lineage>
        <taxon>Eukaryota</taxon>
        <taxon>Viridiplantae</taxon>
        <taxon>Chlorophyta</taxon>
        <taxon>core chlorophytes</taxon>
        <taxon>Chlorophyceae</taxon>
        <taxon>CS clade</taxon>
        <taxon>Chlamydomonadales</taxon>
        <taxon>Volvocaceae</taxon>
        <taxon>Volvox</taxon>
    </lineage>
</organism>
<feature type="transmembrane region" description="Helical" evidence="3">
    <location>
        <begin position="321"/>
        <end position="343"/>
    </location>
</feature>
<evidence type="ECO:0000259" key="4">
    <source>
        <dbReference type="PROSITE" id="PS50089"/>
    </source>
</evidence>
<dbReference type="Pfam" id="PF13920">
    <property type="entry name" value="zf-C3HC4_3"/>
    <property type="match status" value="1"/>
</dbReference>
<feature type="transmembrane region" description="Helical" evidence="3">
    <location>
        <begin position="257"/>
        <end position="279"/>
    </location>
</feature>
<feature type="region of interest" description="Disordered" evidence="2">
    <location>
        <begin position="696"/>
        <end position="809"/>
    </location>
</feature>
<evidence type="ECO:0000313" key="6">
    <source>
        <dbReference type="Proteomes" id="UP000747399"/>
    </source>
</evidence>
<feature type="transmembrane region" description="Helical" evidence="3">
    <location>
        <begin position="388"/>
        <end position="410"/>
    </location>
</feature>
<feature type="transmembrane region" description="Helical" evidence="3">
    <location>
        <begin position="350"/>
        <end position="368"/>
    </location>
</feature>
<keyword evidence="1" id="KW-0479">Metal-binding</keyword>
<protein>
    <recommendedName>
        <fullName evidence="4">RING-type domain-containing protein</fullName>
    </recommendedName>
</protein>
<dbReference type="Proteomes" id="UP000747399">
    <property type="component" value="Unassembled WGS sequence"/>
</dbReference>
<name>A0A8J4BT25_9CHLO</name>
<proteinExistence type="predicted"/>
<dbReference type="AlphaFoldDB" id="A0A8J4BT25"/>
<dbReference type="GO" id="GO:0008270">
    <property type="term" value="F:zinc ion binding"/>
    <property type="evidence" value="ECO:0007669"/>
    <property type="project" value="UniProtKB-KW"/>
</dbReference>
<dbReference type="PANTHER" id="PTHR12109:SF5">
    <property type="entry name" value="RING-TYPE DOMAIN-CONTAINING PROTEIN"/>
    <property type="match status" value="1"/>
</dbReference>
<reference evidence="5" key="1">
    <citation type="journal article" date="2021" name="Proc. Natl. Acad. Sci. U.S.A.">
        <title>Three genomes in the algal genus Volvox reveal the fate of a haploid sex-determining region after a transition to homothallism.</title>
        <authorList>
            <person name="Yamamoto K."/>
            <person name="Hamaji T."/>
            <person name="Kawai-Toyooka H."/>
            <person name="Matsuzaki R."/>
            <person name="Takahashi F."/>
            <person name="Nishimura Y."/>
            <person name="Kawachi M."/>
            <person name="Noguchi H."/>
            <person name="Minakuchi Y."/>
            <person name="Umen J.G."/>
            <person name="Toyoda A."/>
            <person name="Nozaki H."/>
        </authorList>
    </citation>
    <scope>NUCLEOTIDE SEQUENCE</scope>
    <source>
        <strain evidence="5">NIES-3780</strain>
    </source>
</reference>
<keyword evidence="1" id="KW-0862">Zinc</keyword>
<feature type="compositionally biased region" description="Low complexity" evidence="2">
    <location>
        <begin position="988"/>
        <end position="997"/>
    </location>
</feature>
<keyword evidence="3" id="KW-0472">Membrane</keyword>
<feature type="domain" description="RING-type" evidence="4">
    <location>
        <begin position="1026"/>
        <end position="1066"/>
    </location>
</feature>
<keyword evidence="3" id="KW-1133">Transmembrane helix</keyword>
<gene>
    <name evidence="5" type="ORF">Vafri_18668</name>
</gene>
<dbReference type="Gene3D" id="3.30.40.10">
    <property type="entry name" value="Zinc/RING finger domain, C3HC4 (zinc finger)"/>
    <property type="match status" value="1"/>
</dbReference>
<dbReference type="SUPFAM" id="SSF57850">
    <property type="entry name" value="RING/U-box"/>
    <property type="match status" value="1"/>
</dbReference>
<dbReference type="PROSITE" id="PS50089">
    <property type="entry name" value="ZF_RING_2"/>
    <property type="match status" value="1"/>
</dbReference>
<dbReference type="InterPro" id="IPR001841">
    <property type="entry name" value="Znf_RING"/>
</dbReference>
<keyword evidence="1" id="KW-0863">Zinc-finger</keyword>
<feature type="transmembrane region" description="Helical" evidence="3">
    <location>
        <begin position="164"/>
        <end position="187"/>
    </location>
</feature>
<feature type="compositionally biased region" description="Low complexity" evidence="2">
    <location>
        <begin position="544"/>
        <end position="556"/>
    </location>
</feature>
<dbReference type="InterPro" id="IPR047126">
    <property type="entry name" value="RNF141-like"/>
</dbReference>
<evidence type="ECO:0000256" key="3">
    <source>
        <dbReference type="SAM" id="Phobius"/>
    </source>
</evidence>
<feature type="region of interest" description="Disordered" evidence="2">
    <location>
        <begin position="935"/>
        <end position="966"/>
    </location>
</feature>
<evidence type="ECO:0000256" key="1">
    <source>
        <dbReference type="PROSITE-ProRule" id="PRU00175"/>
    </source>
</evidence>
<accession>A0A8J4BT25</accession>
<feature type="region of interest" description="Disordered" evidence="2">
    <location>
        <begin position="623"/>
        <end position="655"/>
    </location>
</feature>
<feature type="compositionally biased region" description="Low complexity" evidence="2">
    <location>
        <begin position="798"/>
        <end position="809"/>
    </location>
</feature>
<feature type="region of interest" description="Disordered" evidence="2">
    <location>
        <begin position="888"/>
        <end position="923"/>
    </location>
</feature>
<feature type="transmembrane region" description="Helical" evidence="3">
    <location>
        <begin position="291"/>
        <end position="309"/>
    </location>
</feature>
<dbReference type="EMBL" id="BNCO01000069">
    <property type="protein sequence ID" value="GIL64803.1"/>
    <property type="molecule type" value="Genomic_DNA"/>
</dbReference>
<feature type="region of interest" description="Disordered" evidence="2">
    <location>
        <begin position="544"/>
        <end position="581"/>
    </location>
</feature>
<feature type="region of interest" description="Disordered" evidence="2">
    <location>
        <begin position="979"/>
        <end position="1006"/>
    </location>
</feature>
<dbReference type="InterPro" id="IPR013083">
    <property type="entry name" value="Znf_RING/FYVE/PHD"/>
</dbReference>
<sequence>MDATVRPATSRNSGPIRELVVDHPFVVPGSDAGPSRESTSQLPFGEQPDSVLNSTSPRLASVHLPHNGSRNFNDNGDINGLGDRQLGVTEGEPDRASRSSGSFSVNVLQVDNVVDQEMDVLTPSRLRLDSRVVMAHATLQWLTNAVWAVLIWKKLDGQLHYCSWWAVFSPTIINHALHIPMQLLVLLSAKHMIYKQIGPPPPPNATSDVVLQYAILHHVRMRSHKVDWAINTLESIAMFVVKMQFCDALQRGTLEGIPLRLLFTPIWCCWFLSFVLMCFKDRSERMLGSSRDLFFIFLLLVAFKVDGLSNSSWRVVFLVPWMWFAGLLVVAAMVLLLLLFARVWARPRELLLPIGFLLLLLSTAPQFASYSALVRRLDGDTSTSVARIMWPNALSWFLMWLSAWVISAALRQKEAIRDAQLARGAVWTAQRPVNELTEEEITRRAKLRMEGKPKPGRLQRVGENLYRRIASFDPALAEKAAQAAVEALVVSGASSPASQTASSTAPMAGAAATAAGGGAVSLEAPGGIELPLLAPSAPARTSASAAVSDVVSSTTGGERGPQSGGPGGCGSGPGASSLGLFRNNKVSPAPLLGTVSGPATAAAGGMAAAGSPCGLESSAAMRPATGEAPIDPGPLEPSRPVVDVTTSPLGSSRNSWMARAGGEGALPTVVGGARGPAVELQRLEEAPDVESIARVSRNQNCNSRPSNGALQQLSPRGELQSRAPKPIQSFIDNPLSPCPAQVNPESGNGSGSGTSSTFPANAASGTAEPGASLHAAPMGQRRDQPTRLPSRLPAPADSTAAASSKTATVSSVTAVSVSSSDQCTVANESPCGASTAAATASGLTVVAAAAVPMAPPATSLNLQEPQPAPAEDAAANARVADILAGKGEQDGEATAPARIPVFASRRNTSNVGDGSSPTSSFARRSPAVLPLAELAPEGPQEGSSEMIDGIGASGAGTSATGPPVLVGREDVAKDCPATVEDHMPQTASSSSDVSSVSDGEDGPAAADDVSVADLKQGAEPDSENACVICFDGKATCVLLECGHGGFCRRCAFLQFVRPPNKCSICRAPIDQVVEIEPEVAVGQVAKVK</sequence>
<feature type="compositionally biased region" description="Gly residues" evidence="2">
    <location>
        <begin position="557"/>
        <end position="573"/>
    </location>
</feature>
<feature type="compositionally biased region" description="Polar residues" evidence="2">
    <location>
        <begin position="696"/>
        <end position="714"/>
    </location>
</feature>
<evidence type="ECO:0000313" key="5">
    <source>
        <dbReference type="EMBL" id="GIL64803.1"/>
    </source>
</evidence>
<feature type="compositionally biased region" description="Polar residues" evidence="2">
    <location>
        <begin position="905"/>
        <end position="922"/>
    </location>
</feature>
<dbReference type="PANTHER" id="PTHR12109">
    <property type="entry name" value="RING FINGER PROTEIN 141-RELATED"/>
    <property type="match status" value="1"/>
</dbReference>
<feature type="compositionally biased region" description="Polar residues" evidence="2">
    <location>
        <begin position="644"/>
        <end position="655"/>
    </location>
</feature>
<feature type="region of interest" description="Disordered" evidence="2">
    <location>
        <begin position="1"/>
        <end position="101"/>
    </location>
</feature>
<evidence type="ECO:0000256" key="2">
    <source>
        <dbReference type="SAM" id="MobiDB-lite"/>
    </source>
</evidence>
<keyword evidence="6" id="KW-1185">Reference proteome</keyword>
<comment type="caution">
    <text evidence="5">The sequence shown here is derived from an EMBL/GenBank/DDBJ whole genome shotgun (WGS) entry which is preliminary data.</text>
</comment>
<feature type="transmembrane region" description="Helical" evidence="3">
    <location>
        <begin position="132"/>
        <end position="152"/>
    </location>
</feature>
<dbReference type="SMART" id="SM00184">
    <property type="entry name" value="RING"/>
    <property type="match status" value="1"/>
</dbReference>
<keyword evidence="3" id="KW-0812">Transmembrane</keyword>